<evidence type="ECO:0000313" key="2">
    <source>
        <dbReference type="EMBL" id="AGG54639.1"/>
    </source>
</evidence>
<dbReference type="Pfam" id="PF16778">
    <property type="entry name" value="Phage_tail_APC"/>
    <property type="match status" value="1"/>
</dbReference>
<protein>
    <recommendedName>
        <fullName evidence="1">Phage tail assembly chaperone-like domain-containing protein</fullName>
    </recommendedName>
</protein>
<evidence type="ECO:0000259" key="1">
    <source>
        <dbReference type="Pfam" id="PF16778"/>
    </source>
</evidence>
<dbReference type="KEGG" id="vg:15013681"/>
<accession>M1TW54</accession>
<dbReference type="InterPro" id="IPR031893">
    <property type="entry name" value="Phage_tail_APC"/>
</dbReference>
<proteinExistence type="predicted"/>
<evidence type="ECO:0000313" key="3">
    <source>
        <dbReference type="Proteomes" id="UP000204021"/>
    </source>
</evidence>
<reference evidence="2 3" key="1">
    <citation type="submission" date="2010-09" db="EMBL/GenBank/DDBJ databases">
        <title>The Genome Sequence of Prochlorococcus phage P-GSP1.</title>
        <authorList>
            <consortium name="The Broad Institute Genome Sequencing Platform"/>
            <person name="Henn M.R."/>
            <person name="Sullivan M.S."/>
            <person name="Osburne M.S."/>
            <person name="Levin J."/>
            <person name="Malboeuf C."/>
            <person name="Casali M."/>
            <person name="Russ C."/>
            <person name="Lennon N."/>
            <person name="Chapman S.B."/>
            <person name="Erlich R."/>
            <person name="Young S.K."/>
            <person name="Yandava C."/>
            <person name="Zeng Q."/>
            <person name="Alvarado L."/>
            <person name="Anderson S."/>
            <person name="Berlin A."/>
            <person name="Chen Z."/>
            <person name="Freedman E."/>
            <person name="Gellesch M."/>
            <person name="Goldberg J."/>
            <person name="Green L."/>
            <person name="Griggs A."/>
            <person name="Gujja S."/>
            <person name="Heilman E.R."/>
            <person name="Heiman D."/>
            <person name="Hollinger A."/>
            <person name="Howarth C."/>
            <person name="Larson L."/>
            <person name="Mehta T."/>
            <person name="Pearson M."/>
            <person name="Roberts A."/>
            <person name="Ryan E."/>
            <person name="Saif S."/>
            <person name="Shea T."/>
            <person name="Shenoy N."/>
            <person name="Sisk P."/>
            <person name="Stolte C."/>
            <person name="Sykes S."/>
            <person name="White J."/>
            <person name="Yu Q."/>
            <person name="Coleman M.L."/>
            <person name="Huang K.H."/>
            <person name="Weigele P.R."/>
            <person name="DeFrancesco A.S."/>
            <person name="Kern S.E."/>
            <person name="Thompson L.R."/>
            <person name="Fu R."/>
            <person name="Hombeck B."/>
            <person name="Chisholm S.W."/>
            <person name="Haas B."/>
            <person name="Nusbaum C."/>
            <person name="Birren B."/>
        </authorList>
    </citation>
    <scope>NUCLEOTIDE SEQUENCE [LARGE SCALE GENOMIC DNA]</scope>
    <source>
        <strain evidence="2 3">P-GSP1</strain>
    </source>
</reference>
<dbReference type="Gene3D" id="6.10.140.1310">
    <property type="match status" value="1"/>
</dbReference>
<dbReference type="RefSeq" id="YP_007677700.1">
    <property type="nucleotide sequence ID" value="NC_020878.1"/>
</dbReference>
<organism evidence="2 3">
    <name type="scientific">Prochlorococcus phage P-GSP1</name>
    <dbReference type="NCBI Taxonomy" id="382262"/>
    <lineage>
        <taxon>Viruses</taxon>
        <taxon>Duplodnaviria</taxon>
        <taxon>Heunggongvirae</taxon>
        <taxon>Uroviricota</taxon>
        <taxon>Caudoviricetes</taxon>
        <taxon>Autographivirales</taxon>
        <taxon>Lingvirus</taxon>
        <taxon>Lingvirus PGSP1</taxon>
    </lineage>
</organism>
<feature type="domain" description="Phage tail assembly chaperone-like" evidence="1">
    <location>
        <begin position="60"/>
        <end position="114"/>
    </location>
</feature>
<keyword evidence="3" id="KW-1185">Reference proteome</keyword>
<dbReference type="OrthoDB" id="29232at10239"/>
<dbReference type="GeneID" id="15013681"/>
<gene>
    <name evidence="2" type="ORF">PRQG_00036</name>
</gene>
<sequence length="114" mass="13287">MNYFYHSVLKAYPELKTTLGTLDAEERAQVWNGETFVDFEYDRAKVEAANKEVIVEFQWADLRKHRDKLLAQTDWLGNSDVTMSDEWKTYRQALRDLPANTADPANPTYPTKPE</sequence>
<name>M1TW54_9CAUD</name>
<dbReference type="Proteomes" id="UP000204021">
    <property type="component" value="Segment"/>
</dbReference>
<dbReference type="EMBL" id="HQ332140">
    <property type="protein sequence ID" value="AGG54639.1"/>
    <property type="molecule type" value="Genomic_DNA"/>
</dbReference>